<dbReference type="InterPro" id="IPR038765">
    <property type="entry name" value="Papain-like_cys_pep_sf"/>
</dbReference>
<dbReference type="FunFam" id="2.20.20.110:FF:000001">
    <property type="entry name" value="DNA repair protein complementing XP-C cells"/>
    <property type="match status" value="1"/>
</dbReference>
<feature type="compositionally biased region" description="Basic residues" evidence="8">
    <location>
        <begin position="243"/>
        <end position="256"/>
    </location>
</feature>
<dbReference type="GO" id="GO:0006289">
    <property type="term" value="P:nucleotide-excision repair"/>
    <property type="evidence" value="ECO:0007669"/>
    <property type="project" value="InterPro"/>
</dbReference>
<feature type="compositionally biased region" description="Polar residues" evidence="8">
    <location>
        <begin position="709"/>
        <end position="737"/>
    </location>
</feature>
<dbReference type="InterPro" id="IPR018327">
    <property type="entry name" value="BHD_2"/>
</dbReference>
<dbReference type="PANTHER" id="PTHR12135">
    <property type="entry name" value="DNA REPAIR PROTEIN XP-C / RAD4"/>
    <property type="match status" value="1"/>
</dbReference>
<keyword evidence="5" id="KW-0238">DNA-binding</keyword>
<dbReference type="Pfam" id="PF03835">
    <property type="entry name" value="Rad4"/>
    <property type="match status" value="2"/>
</dbReference>
<feature type="compositionally biased region" description="Polar residues" evidence="8">
    <location>
        <begin position="607"/>
        <end position="628"/>
    </location>
</feature>
<dbReference type="SMART" id="SM01031">
    <property type="entry name" value="BHD_2"/>
    <property type="match status" value="2"/>
</dbReference>
<feature type="domain" description="Rad4 beta-hairpin" evidence="10">
    <location>
        <begin position="1553"/>
        <end position="1609"/>
    </location>
</feature>
<feature type="compositionally biased region" description="Basic residues" evidence="8">
    <location>
        <begin position="747"/>
        <end position="762"/>
    </location>
</feature>
<dbReference type="SMART" id="SM01032">
    <property type="entry name" value="BHD_3"/>
    <property type="match status" value="2"/>
</dbReference>
<feature type="domain" description="Rad4 beta-hairpin" evidence="11">
    <location>
        <begin position="1616"/>
        <end position="1690"/>
    </location>
</feature>
<feature type="compositionally biased region" description="Polar residues" evidence="8">
    <location>
        <begin position="821"/>
        <end position="830"/>
    </location>
</feature>
<feature type="compositionally biased region" description="Low complexity" evidence="8">
    <location>
        <begin position="306"/>
        <end position="316"/>
    </location>
</feature>
<dbReference type="InterPro" id="IPR036985">
    <property type="entry name" value="Transglutaminase-like_sf"/>
</dbReference>
<feature type="domain" description="Rad4 beta-hairpin" evidence="9">
    <location>
        <begin position="1099"/>
        <end position="1153"/>
    </location>
</feature>
<dbReference type="FunFam" id="3.30.70.2460:FF:000001">
    <property type="entry name" value="DNA repair protein Rad4 family"/>
    <property type="match status" value="2"/>
</dbReference>
<comment type="subcellular location">
    <subcellularLocation>
        <location evidence="1">Nucleus</location>
    </subcellularLocation>
</comment>
<feature type="compositionally biased region" description="Basic residues" evidence="8">
    <location>
        <begin position="72"/>
        <end position="83"/>
    </location>
</feature>
<evidence type="ECO:0000256" key="1">
    <source>
        <dbReference type="ARBA" id="ARBA00004123"/>
    </source>
</evidence>
<feature type="compositionally biased region" description="Basic residues" evidence="8">
    <location>
        <begin position="924"/>
        <end position="939"/>
    </location>
</feature>
<dbReference type="NCBIfam" id="TIGR00605">
    <property type="entry name" value="rad4"/>
    <property type="match status" value="1"/>
</dbReference>
<dbReference type="InterPro" id="IPR004583">
    <property type="entry name" value="DNA_repair_Rad4"/>
</dbReference>
<feature type="compositionally biased region" description="Acidic residues" evidence="8">
    <location>
        <begin position="1734"/>
        <end position="1748"/>
    </location>
</feature>
<evidence type="ECO:0000256" key="8">
    <source>
        <dbReference type="SAM" id="MobiDB-lite"/>
    </source>
</evidence>
<dbReference type="Pfam" id="PF10405">
    <property type="entry name" value="BHD_3"/>
    <property type="match status" value="2"/>
</dbReference>
<dbReference type="Pfam" id="PF10404">
    <property type="entry name" value="BHD_2"/>
    <property type="match status" value="1"/>
</dbReference>
<feature type="region of interest" description="Disordered" evidence="8">
    <location>
        <begin position="302"/>
        <end position="333"/>
    </location>
</feature>
<dbReference type="SUPFAM" id="SSF54001">
    <property type="entry name" value="Cysteine proteinases"/>
    <property type="match status" value="2"/>
</dbReference>
<evidence type="ECO:0000313" key="12">
    <source>
        <dbReference type="EMBL" id="SSX34062.1"/>
    </source>
</evidence>
<dbReference type="InterPro" id="IPR018326">
    <property type="entry name" value="Rad4_beta-hairpin_dom1"/>
</dbReference>
<feature type="region of interest" description="Disordered" evidence="8">
    <location>
        <begin position="1"/>
        <end position="257"/>
    </location>
</feature>
<evidence type="ECO:0000256" key="5">
    <source>
        <dbReference type="ARBA" id="ARBA00023125"/>
    </source>
</evidence>
<dbReference type="InterPro" id="IPR018026">
    <property type="entry name" value="DNA_repair_Rad4-like"/>
</dbReference>
<dbReference type="EMBL" id="UFQT01002786">
    <property type="protein sequence ID" value="SSX34062.1"/>
    <property type="molecule type" value="Genomic_DNA"/>
</dbReference>
<dbReference type="Gene3D" id="3.90.260.10">
    <property type="entry name" value="Transglutaminase-like"/>
    <property type="match status" value="3"/>
</dbReference>
<feature type="compositionally biased region" description="Basic and acidic residues" evidence="8">
    <location>
        <begin position="232"/>
        <end position="242"/>
    </location>
</feature>
<dbReference type="GO" id="GO:0000111">
    <property type="term" value="C:nucleotide-excision repair factor 2 complex"/>
    <property type="evidence" value="ECO:0007669"/>
    <property type="project" value="TreeGrafter"/>
</dbReference>
<feature type="region of interest" description="Disordered" evidence="8">
    <location>
        <begin position="1734"/>
        <end position="1768"/>
    </location>
</feature>
<evidence type="ECO:0000256" key="4">
    <source>
        <dbReference type="ARBA" id="ARBA00022763"/>
    </source>
</evidence>
<feature type="compositionally biased region" description="Acidic residues" evidence="8">
    <location>
        <begin position="1"/>
        <end position="25"/>
    </location>
</feature>
<dbReference type="PANTHER" id="PTHR12135:SF0">
    <property type="entry name" value="DNA REPAIR PROTEIN COMPLEMENTING XP-C CELLS"/>
    <property type="match status" value="1"/>
</dbReference>
<dbReference type="InterPro" id="IPR042488">
    <property type="entry name" value="Rad4_BHD3_sf"/>
</dbReference>
<feature type="compositionally biased region" description="Low complexity" evidence="8">
    <location>
        <begin position="107"/>
        <end position="119"/>
    </location>
</feature>
<feature type="compositionally biased region" description="Basic and acidic residues" evidence="8">
    <location>
        <begin position="29"/>
        <end position="42"/>
    </location>
</feature>
<keyword evidence="7" id="KW-0539">Nucleus</keyword>
<name>A0A336MUK1_CULSO</name>
<dbReference type="GO" id="GO:0003684">
    <property type="term" value="F:damaged DNA binding"/>
    <property type="evidence" value="ECO:0007669"/>
    <property type="project" value="InterPro"/>
</dbReference>
<dbReference type="Gene3D" id="3.30.70.2460">
    <property type="entry name" value="Rad4, beta-hairpin domain BHD3"/>
    <property type="match status" value="2"/>
</dbReference>
<evidence type="ECO:0000256" key="7">
    <source>
        <dbReference type="ARBA" id="ARBA00023242"/>
    </source>
</evidence>
<keyword evidence="6" id="KW-0234">DNA repair</keyword>
<feature type="compositionally biased region" description="Acidic residues" evidence="8">
    <location>
        <begin position="47"/>
        <end position="64"/>
    </location>
</feature>
<feature type="domain" description="Rad4 beta-hairpin" evidence="9">
    <location>
        <begin position="1295"/>
        <end position="1347"/>
    </location>
</feature>
<feature type="compositionally biased region" description="Polar residues" evidence="8">
    <location>
        <begin position="134"/>
        <end position="153"/>
    </location>
</feature>
<feature type="region of interest" description="Disordered" evidence="8">
    <location>
        <begin position="534"/>
        <end position="945"/>
    </location>
</feature>
<feature type="domain" description="Rad4 beta-hairpin" evidence="10">
    <location>
        <begin position="1349"/>
        <end position="1404"/>
    </location>
</feature>
<evidence type="ECO:0000256" key="6">
    <source>
        <dbReference type="ARBA" id="ARBA00023204"/>
    </source>
</evidence>
<proteinExistence type="inferred from homology"/>
<dbReference type="GO" id="GO:0005737">
    <property type="term" value="C:cytoplasm"/>
    <property type="evidence" value="ECO:0007669"/>
    <property type="project" value="TreeGrafter"/>
</dbReference>
<dbReference type="InterPro" id="IPR018325">
    <property type="entry name" value="Rad4/PNGase_transGLS-fold"/>
</dbReference>
<reference evidence="12" key="1">
    <citation type="submission" date="2018-07" db="EMBL/GenBank/DDBJ databases">
        <authorList>
            <person name="Quirk P.G."/>
            <person name="Krulwich T.A."/>
        </authorList>
    </citation>
    <scope>NUCLEOTIDE SEQUENCE</scope>
</reference>
<feature type="domain" description="Rad4 beta-hairpin" evidence="9">
    <location>
        <begin position="1502"/>
        <end position="1551"/>
    </location>
</feature>
<evidence type="ECO:0000256" key="2">
    <source>
        <dbReference type="ARBA" id="ARBA00009525"/>
    </source>
</evidence>
<protein>
    <submittedName>
        <fullName evidence="12">CSON007305 protein</fullName>
    </submittedName>
</protein>
<evidence type="ECO:0000259" key="9">
    <source>
        <dbReference type="SMART" id="SM01030"/>
    </source>
</evidence>
<feature type="compositionally biased region" description="Basic and acidic residues" evidence="8">
    <location>
        <begin position="1750"/>
        <end position="1761"/>
    </location>
</feature>
<feature type="compositionally biased region" description="Basic and acidic residues" evidence="8">
    <location>
        <begin position="534"/>
        <end position="568"/>
    </location>
</feature>
<evidence type="ECO:0000256" key="3">
    <source>
        <dbReference type="ARBA" id="ARBA00022553"/>
    </source>
</evidence>
<dbReference type="Pfam" id="PF10403">
    <property type="entry name" value="BHD_1"/>
    <property type="match status" value="3"/>
</dbReference>
<feature type="compositionally biased region" description="Low complexity" evidence="8">
    <location>
        <begin position="901"/>
        <end position="920"/>
    </location>
</feature>
<dbReference type="VEuPathDB" id="VectorBase:CSON007305"/>
<feature type="compositionally biased region" description="Polar residues" evidence="8">
    <location>
        <begin position="788"/>
        <end position="812"/>
    </location>
</feature>
<keyword evidence="3" id="KW-0597">Phosphoprotein</keyword>
<feature type="compositionally biased region" description="Low complexity" evidence="8">
    <location>
        <begin position="638"/>
        <end position="651"/>
    </location>
</feature>
<accession>A0A336MUK1</accession>
<dbReference type="GO" id="GO:0006298">
    <property type="term" value="P:mismatch repair"/>
    <property type="evidence" value="ECO:0007669"/>
    <property type="project" value="TreeGrafter"/>
</dbReference>
<dbReference type="GO" id="GO:0071942">
    <property type="term" value="C:XPC complex"/>
    <property type="evidence" value="ECO:0007669"/>
    <property type="project" value="TreeGrafter"/>
</dbReference>
<gene>
    <name evidence="12" type="primary">CSON007305</name>
</gene>
<sequence length="1768" mass="201942">MSDEEEWMSEESDDGDFSASEDEWLPESTTDKKGSKLKHESTVDSSDVSEESEIESDLEDDNESDSGTPVKLTRKQAAKRGQVKPRTITTPQGNRKLFSKYKAAPLTAASSSSGSGSTSLNDILKKAEFRSKKLNSSQNESPESSTTSEIKNNSIKKSPPKKPQDDSDESSSSGDEYLVPADQIDLNSDFFNVPATSKKEEENVPTFDCNAGIAKSDESDSQEDFNGFNDDSISRDSSEIKSKQKKIVSKINKKSSKTVDLQELSKYNQELENAKIQLKGFESKSFAQDDVNVSQLLAMGEETLPQQKSSQKSVKSGGTKRKNRDSDSDWEDVEDTANEIVDTSSHITKDLQINVELPGEMRKRTNKEVDIEAQIKRKLNNIKKINQVYMHKTHLLSWIAYGNRINSALNNPSLYKAALKTLPTPSKQCYPKDKTDIKYFEQISTWYRQQYTLMSQSVYPILIKLPPLVASLGLQIQKKQVMCKRDYCLAFIVLLRAMGFQCRLVMSLVSVPLKPSQSELCSLSKIDKSKMYKNYKKPEENGGENEKTTLDELKKGRKKPEIKEDPAPVKKRSKRKASSEDNEKKSKKIKKIDQLDGAGDTMPIKANTRSTRQRAGSSKENAPLQTGPDSPFKKSKGHTSNSSSSPVSMPKPKMKRVLGVKLLNDSIEISPLKTRMQRQKEGLIPKIAVTKISSTPPDDSSNDNKKVTKPQQSPSILKATRSGSSIKYNPSSKSVTFESPKADSFRGKKRGGLRGPQTKKQKNFIPNDKVLFEPKIDQLDGAGDTMPKTANTRSTRQRAGSSKENAPSQPGTDSPFKRNKGNTSNLSSSPVVKLDNFASIPKPKIKRLSEVPLLNDSVEPSPLKTRKQRQKEGSIPKVAVVKVTKNLSASLSDSKNDKKSTSIVKASPSSSSPKPGTSKDPSPRTKRSGPRGHQNKKQKIVIPESDDEDLFEPEITLPKMKKPAHKRHEQLKKIDRRVLSTDDETGGISKVDKKNRINLWVEVYAEKEKRWITIDLFKGKVDCVDDICRTATSPITYVVAWNNDNSIKDVSPRYCEHWNTTTRKLRVEKEWWDETLRPFLGKPNERDKAENKYFDKIHSAKPMPTAISDFKNHPLYALERHLLKYEALYPPDKQKIVIPESDDEDLFEPEITLPKMKKPAHKRHEQLKKIDRRVLSTDDETGGISKVDKKNRINLWVEVYAEKEKRWITIDLFKGKVDCVDDICRTATSPITYVVAWNNDNSIKDVSPRYCEHWNTTTRKLRVEKEWWDETLRPFLGKPNERDKAENKYFDKIHSAKPMPTAISDFKNHPLYALERHLLKYEALYPPDVPPIGWIRNEPVYPRDCVYTLQAREKWYKEARVVKLNEKPYKIVKSMKWDKFTRTILRDVPQEIFGIWQTEDYEPPTAENGLVPRNAYGNVEIFKECMLPKKTVHLKLPGLNKVCKKLGIDCAPAVIGFDFSGGSYPIYDGFVVCEEFEETVTEAWHEEQQEIERKEREKIEKRVYGNWRNFKNHPLYALERHLLKFEAIYPPDAPPIGWIRKEPVYPRDCVYTLHTRDKWYKEARVVKLNEEPYKIVTARPKWDRHTQTCIKDRPLEIFGIWQTEAYEPPTAENGIVPRNAYGNVELFKACMLPKKTVHLQLPGLNKVCKKLQIDCAPAVVGFDFHSGSSHPVYDGFVVCEEFEETVTEAWYEDQQEQERKDREKIEKRVYGNWRKLIKGLWIRERLQARYNFNEEGDEEFQGSDDSLNEDSTKKIEKTEKKGKGKRKN</sequence>
<dbReference type="GO" id="GO:0003697">
    <property type="term" value="F:single-stranded DNA binding"/>
    <property type="evidence" value="ECO:0007669"/>
    <property type="project" value="TreeGrafter"/>
</dbReference>
<dbReference type="InterPro" id="IPR018328">
    <property type="entry name" value="Rad4_beta-hairpin_dom3"/>
</dbReference>
<keyword evidence="4" id="KW-0227">DNA damage</keyword>
<organism evidence="12">
    <name type="scientific">Culicoides sonorensis</name>
    <name type="common">Biting midge</name>
    <dbReference type="NCBI Taxonomy" id="179676"/>
    <lineage>
        <taxon>Eukaryota</taxon>
        <taxon>Metazoa</taxon>
        <taxon>Ecdysozoa</taxon>
        <taxon>Arthropoda</taxon>
        <taxon>Hexapoda</taxon>
        <taxon>Insecta</taxon>
        <taxon>Pterygota</taxon>
        <taxon>Neoptera</taxon>
        <taxon>Endopterygota</taxon>
        <taxon>Diptera</taxon>
        <taxon>Nematocera</taxon>
        <taxon>Chironomoidea</taxon>
        <taxon>Ceratopogonidae</taxon>
        <taxon>Ceratopogoninae</taxon>
        <taxon>Culicoides</taxon>
        <taxon>Monoculicoides</taxon>
    </lineage>
</organism>
<evidence type="ECO:0000259" key="10">
    <source>
        <dbReference type="SMART" id="SM01031"/>
    </source>
</evidence>
<comment type="similarity">
    <text evidence="2">Belongs to the XPC family.</text>
</comment>
<evidence type="ECO:0000259" key="11">
    <source>
        <dbReference type="SMART" id="SM01032"/>
    </source>
</evidence>
<dbReference type="SMART" id="SM01030">
    <property type="entry name" value="BHD_1"/>
    <property type="match status" value="3"/>
</dbReference>
<feature type="domain" description="Rad4 beta-hairpin" evidence="11">
    <location>
        <begin position="1411"/>
        <end position="1484"/>
    </location>
</feature>
<dbReference type="Gene3D" id="2.20.20.110">
    <property type="entry name" value="Rad4, beta-hairpin domain BHD1"/>
    <property type="match status" value="3"/>
</dbReference>